<reference evidence="2" key="1">
    <citation type="submission" date="2020-08" db="EMBL/GenBank/DDBJ databases">
        <title>Multicomponent nature underlies the extraordinary mechanical properties of spider dragline silk.</title>
        <authorList>
            <person name="Kono N."/>
            <person name="Nakamura H."/>
            <person name="Mori M."/>
            <person name="Yoshida Y."/>
            <person name="Ohtoshi R."/>
            <person name="Malay A.D."/>
            <person name="Moran D.A.P."/>
            <person name="Tomita M."/>
            <person name="Numata K."/>
            <person name="Arakawa K."/>
        </authorList>
    </citation>
    <scope>NUCLEOTIDE SEQUENCE</scope>
</reference>
<keyword evidence="3" id="KW-1185">Reference proteome</keyword>
<dbReference type="Proteomes" id="UP000886998">
    <property type="component" value="Unassembled WGS sequence"/>
</dbReference>
<evidence type="ECO:0000256" key="1">
    <source>
        <dbReference type="SAM" id="MobiDB-lite"/>
    </source>
</evidence>
<proteinExistence type="predicted"/>
<dbReference type="OrthoDB" id="6420529at2759"/>
<protein>
    <submittedName>
        <fullName evidence="2">Uncharacterized protein</fullName>
    </submittedName>
</protein>
<evidence type="ECO:0000313" key="3">
    <source>
        <dbReference type="Proteomes" id="UP000886998"/>
    </source>
</evidence>
<feature type="compositionally biased region" description="Low complexity" evidence="1">
    <location>
        <begin position="693"/>
        <end position="702"/>
    </location>
</feature>
<evidence type="ECO:0000313" key="2">
    <source>
        <dbReference type="EMBL" id="GFY62898.1"/>
    </source>
</evidence>
<dbReference type="EMBL" id="BMAV01014460">
    <property type="protein sequence ID" value="GFY62898.1"/>
    <property type="molecule type" value="Genomic_DNA"/>
</dbReference>
<name>A0A8X7CB52_9ARAC</name>
<sequence>MLTRGIGKYTKHNPPRLREIAAIKVAIELCMVSEMRAFITKYRNDYITNGKRIEPDWKLIRYTSIREMLSFPVLDNSIRARILTYVPRLLRSIFDWIDFHSVNTYLRIGLPKYFMWTVFGTVDKKRTAEEIISSPCTDIDGKYKLACIYCLDEAVSELWDELLSTSSIIQDLKQYLENPLEIKQEKLVIFWSFFITDYFVNITDDSGLNVLSAEVAFIHAAVTGNLVAVEYFLQLPGEPSPDLLQFALQNIACKRKWAFNCYEEKYEGFTTFPVDDLFKVFYCLLSHLPIANQRTIIYTRPLEVIRCFLMSPRQKYLIKIFKRYHKIVPQTKFVVLFRDIFFKDLKVFTQYEHSRLFFTSCDVPVEDIIRFPLPLSRYNYRRLFYIVWRRLPVEFKEKINKQTDCGSGLLFHLLFKYDIGFEITDEFIKRQTCFIKHHLETLSTLGRVTCNDTRLDLLKFLLQRKVATAKSMAHFKMCFSETDEYISEKHIFEQKFKLTSSIIHSLTKIEKKNLKKLEEIKYKILPEDYDETSLSSVERDDFETVEIESDEAEDDIEVSAPKKGRGKGAAIEAAIEAVIKASSEAASGAASEESIKAAIEAVIKASSEETSGAARGRGKGKGRGRGVAGEAPIKAAIEAMIKASSEAASETVSGAASETESGAGREKERKRERKRERERSIEGSNEWSREWSSEWSSEWSGD</sequence>
<feature type="compositionally biased region" description="Basic and acidic residues" evidence="1">
    <location>
        <begin position="663"/>
        <end position="692"/>
    </location>
</feature>
<feature type="compositionally biased region" description="Polar residues" evidence="1">
    <location>
        <begin position="646"/>
        <end position="660"/>
    </location>
</feature>
<accession>A0A8X7CB52</accession>
<feature type="region of interest" description="Disordered" evidence="1">
    <location>
        <begin position="604"/>
        <end position="702"/>
    </location>
</feature>
<dbReference type="AlphaFoldDB" id="A0A8X7CB52"/>
<comment type="caution">
    <text evidence="2">The sequence shown here is derived from an EMBL/GenBank/DDBJ whole genome shotgun (WGS) entry which is preliminary data.</text>
</comment>
<organism evidence="2 3">
    <name type="scientific">Trichonephila inaurata madagascariensis</name>
    <dbReference type="NCBI Taxonomy" id="2747483"/>
    <lineage>
        <taxon>Eukaryota</taxon>
        <taxon>Metazoa</taxon>
        <taxon>Ecdysozoa</taxon>
        <taxon>Arthropoda</taxon>
        <taxon>Chelicerata</taxon>
        <taxon>Arachnida</taxon>
        <taxon>Araneae</taxon>
        <taxon>Araneomorphae</taxon>
        <taxon>Entelegynae</taxon>
        <taxon>Araneoidea</taxon>
        <taxon>Nephilidae</taxon>
        <taxon>Trichonephila</taxon>
        <taxon>Trichonephila inaurata</taxon>
    </lineage>
</organism>
<feature type="compositionally biased region" description="Low complexity" evidence="1">
    <location>
        <begin position="604"/>
        <end position="614"/>
    </location>
</feature>
<gene>
    <name evidence="2" type="primary">AVEN_215179_1</name>
    <name evidence="2" type="ORF">TNIN_236061</name>
</gene>